<dbReference type="PANTHER" id="PTHR30204">
    <property type="entry name" value="REDOX-CYCLING DRUG-SENSING TRANSCRIPTIONAL ACTIVATOR SOXR"/>
    <property type="match status" value="1"/>
</dbReference>
<dbReference type="PROSITE" id="PS50937">
    <property type="entry name" value="HTH_MERR_2"/>
    <property type="match status" value="1"/>
</dbReference>
<accession>A0ABV8B978</accession>
<evidence type="ECO:0000313" key="4">
    <source>
        <dbReference type="Proteomes" id="UP001595752"/>
    </source>
</evidence>
<gene>
    <name evidence="3" type="ORF">ACFOU2_20465</name>
</gene>
<dbReference type="SUPFAM" id="SSF46955">
    <property type="entry name" value="Putative DNA-binding domain"/>
    <property type="match status" value="1"/>
</dbReference>
<keyword evidence="1" id="KW-0238">DNA-binding</keyword>
<name>A0ABV8B978_9BACI</name>
<evidence type="ECO:0000256" key="1">
    <source>
        <dbReference type="ARBA" id="ARBA00023125"/>
    </source>
</evidence>
<dbReference type="SMART" id="SM00422">
    <property type="entry name" value="HTH_MERR"/>
    <property type="match status" value="1"/>
</dbReference>
<dbReference type="PRINTS" id="PR00040">
    <property type="entry name" value="HTHMERR"/>
</dbReference>
<evidence type="ECO:0000313" key="3">
    <source>
        <dbReference type="EMBL" id="MFC3885717.1"/>
    </source>
</evidence>
<keyword evidence="4" id="KW-1185">Reference proteome</keyword>
<dbReference type="RefSeq" id="WP_377918111.1">
    <property type="nucleotide sequence ID" value="NZ_JBHRZT010000072.1"/>
</dbReference>
<dbReference type="InterPro" id="IPR009061">
    <property type="entry name" value="DNA-bd_dom_put_sf"/>
</dbReference>
<evidence type="ECO:0000259" key="2">
    <source>
        <dbReference type="PROSITE" id="PS50937"/>
    </source>
</evidence>
<dbReference type="InterPro" id="IPR047057">
    <property type="entry name" value="MerR_fam"/>
</dbReference>
<dbReference type="Pfam" id="PF13411">
    <property type="entry name" value="MerR_1"/>
    <property type="match status" value="1"/>
</dbReference>
<protein>
    <submittedName>
        <fullName evidence="3">MerR family transcriptional regulator</fullName>
    </submittedName>
</protein>
<dbReference type="PANTHER" id="PTHR30204:SF58">
    <property type="entry name" value="HTH-TYPE TRANSCRIPTIONAL REGULATOR YFMP"/>
    <property type="match status" value="1"/>
</dbReference>
<proteinExistence type="predicted"/>
<organism evidence="3 4">
    <name type="scientific">Bacillus songklensis</name>
    <dbReference type="NCBI Taxonomy" id="1069116"/>
    <lineage>
        <taxon>Bacteria</taxon>
        <taxon>Bacillati</taxon>
        <taxon>Bacillota</taxon>
        <taxon>Bacilli</taxon>
        <taxon>Bacillales</taxon>
        <taxon>Bacillaceae</taxon>
        <taxon>Bacillus</taxon>
    </lineage>
</organism>
<dbReference type="Gene3D" id="1.10.1660.10">
    <property type="match status" value="1"/>
</dbReference>
<comment type="caution">
    <text evidence="3">The sequence shown here is derived from an EMBL/GenBank/DDBJ whole genome shotgun (WGS) entry which is preliminary data.</text>
</comment>
<reference evidence="4" key="1">
    <citation type="journal article" date="2019" name="Int. J. Syst. Evol. Microbiol.">
        <title>The Global Catalogue of Microorganisms (GCM) 10K type strain sequencing project: providing services to taxonomists for standard genome sequencing and annotation.</title>
        <authorList>
            <consortium name="The Broad Institute Genomics Platform"/>
            <consortium name="The Broad Institute Genome Sequencing Center for Infectious Disease"/>
            <person name="Wu L."/>
            <person name="Ma J."/>
        </authorList>
    </citation>
    <scope>NUCLEOTIDE SEQUENCE [LARGE SCALE GENOMIC DNA]</scope>
    <source>
        <strain evidence="4">CCUG 61889</strain>
    </source>
</reference>
<sequence>MKWLKIDDIAKETGLTKRTIRYYEQIGLLSPPQRSEGGARLYTEQDIERLKKIIQARDVLGFSLQDLKDYIEIRETVQMHHRVYKTSTNPSKQAAELSEIAAGLKEQLDFINDKLEKITNFKQETEELYQKVQTILKTKYNN</sequence>
<dbReference type="InterPro" id="IPR000551">
    <property type="entry name" value="MerR-type_HTH_dom"/>
</dbReference>
<dbReference type="EMBL" id="JBHRZT010000072">
    <property type="protein sequence ID" value="MFC3885717.1"/>
    <property type="molecule type" value="Genomic_DNA"/>
</dbReference>
<feature type="domain" description="HTH merR-type" evidence="2">
    <location>
        <begin position="1"/>
        <end position="73"/>
    </location>
</feature>
<dbReference type="Proteomes" id="UP001595752">
    <property type="component" value="Unassembled WGS sequence"/>
</dbReference>